<dbReference type="InterPro" id="IPR009075">
    <property type="entry name" value="AcylCo_DH/oxidase_C"/>
</dbReference>
<dbReference type="GO" id="GO:0016627">
    <property type="term" value="F:oxidoreductase activity, acting on the CH-CH group of donors"/>
    <property type="evidence" value="ECO:0007669"/>
    <property type="project" value="InterPro"/>
</dbReference>
<evidence type="ECO:0000256" key="3">
    <source>
        <dbReference type="ARBA" id="ARBA00022630"/>
    </source>
</evidence>
<evidence type="ECO:0000256" key="2">
    <source>
        <dbReference type="ARBA" id="ARBA00009347"/>
    </source>
</evidence>
<evidence type="ECO:0000259" key="7">
    <source>
        <dbReference type="Pfam" id="PF00441"/>
    </source>
</evidence>
<sequence>MSLSEFETRARTWVADTLARLSFTVRDDEYDVSVFHDLPEDEERALLDRHRTWQREKFDAGYGALGWPSEYGGTETGTEVAEAFARIENELCPLPPHELVSVTLHLIAPTIRLLGTDEQKQQFLPRMLRGELLACQLFSEPDAGSDLANLGTRAVRDGDDWIVSGQKVWTSGAQFAEWGELIARTDPDQPKHQGMTAFLIPLDAPGVEIRPIRQMSGGSSFNEVFLDRVRIPDSLRLGEVGKGWSVALTTLAFEREGGSNTANVGGQFDQLVATARRLGRDEDPRVREQLARVYLRQQLAAVDLLRDRQARDGGAAPSAIGSVRKIQWVDKLAAVSAAARTVLGRNLIADTGIPGTYEWNAHVLGAPGYSIAGGSDQIQRNIVAERLLGLPAEARADRGLTWREARNRVHGRVASGS</sequence>
<dbReference type="Pfam" id="PF02770">
    <property type="entry name" value="Acyl-CoA_dh_M"/>
    <property type="match status" value="1"/>
</dbReference>
<evidence type="ECO:0000256" key="1">
    <source>
        <dbReference type="ARBA" id="ARBA00001974"/>
    </source>
</evidence>
<dbReference type="InterPro" id="IPR009100">
    <property type="entry name" value="AcylCoA_DH/oxidase_NM_dom_sf"/>
</dbReference>
<evidence type="ECO:0000259" key="9">
    <source>
        <dbReference type="Pfam" id="PF02771"/>
    </source>
</evidence>
<evidence type="ECO:0000256" key="5">
    <source>
        <dbReference type="ARBA" id="ARBA00023002"/>
    </source>
</evidence>
<dbReference type="RefSeq" id="WP_088898559.1">
    <property type="nucleotide sequence ID" value="NZ_VLJT01000017.1"/>
</dbReference>
<dbReference type="Pfam" id="PF02771">
    <property type="entry name" value="Acyl-CoA_dh_N"/>
    <property type="match status" value="1"/>
</dbReference>
<proteinExistence type="inferred from homology"/>
<comment type="cofactor">
    <cofactor evidence="1 6">
        <name>FAD</name>
        <dbReference type="ChEBI" id="CHEBI:57692"/>
    </cofactor>
</comment>
<dbReference type="Proteomes" id="UP000317573">
    <property type="component" value="Unassembled WGS sequence"/>
</dbReference>
<evidence type="ECO:0000256" key="6">
    <source>
        <dbReference type="RuleBase" id="RU362125"/>
    </source>
</evidence>
<dbReference type="SUPFAM" id="SSF56645">
    <property type="entry name" value="Acyl-CoA dehydrogenase NM domain-like"/>
    <property type="match status" value="1"/>
</dbReference>
<dbReference type="Pfam" id="PF00441">
    <property type="entry name" value="Acyl-CoA_dh_1"/>
    <property type="match status" value="1"/>
</dbReference>
<organism evidence="10 11">
    <name type="scientific">Rhodococcus rhodochrous J45</name>
    <dbReference type="NCBI Taxonomy" id="935266"/>
    <lineage>
        <taxon>Bacteria</taxon>
        <taxon>Bacillati</taxon>
        <taxon>Actinomycetota</taxon>
        <taxon>Actinomycetes</taxon>
        <taxon>Mycobacteriales</taxon>
        <taxon>Nocardiaceae</taxon>
        <taxon>Rhodococcus</taxon>
    </lineage>
</organism>
<dbReference type="InterPro" id="IPR013786">
    <property type="entry name" value="AcylCoA_DH/ox_N"/>
</dbReference>
<dbReference type="PANTHER" id="PTHR43292">
    <property type="entry name" value="ACYL-COA DEHYDROGENASE"/>
    <property type="match status" value="1"/>
</dbReference>
<feature type="domain" description="Acyl-CoA dehydrogenase/oxidase N-terminal" evidence="9">
    <location>
        <begin position="52"/>
        <end position="131"/>
    </location>
</feature>
<dbReference type="EMBL" id="VLJT01000017">
    <property type="protein sequence ID" value="TWH17040.1"/>
    <property type="molecule type" value="Genomic_DNA"/>
</dbReference>
<reference evidence="10 11" key="1">
    <citation type="submission" date="2019-07" db="EMBL/GenBank/DDBJ databases">
        <title>Genome sequencing of lignin-degrading bacterial isolates.</title>
        <authorList>
            <person name="Gladden J."/>
        </authorList>
    </citation>
    <scope>NUCLEOTIDE SEQUENCE [LARGE SCALE GENOMIC DNA]</scope>
    <source>
        <strain evidence="10 11">J45</strain>
    </source>
</reference>
<keyword evidence="5 6" id="KW-0560">Oxidoreductase</keyword>
<dbReference type="Gene3D" id="1.10.540.10">
    <property type="entry name" value="Acyl-CoA dehydrogenase/oxidase, N-terminal domain"/>
    <property type="match status" value="1"/>
</dbReference>
<dbReference type="AlphaFoldDB" id="A0A562E5E0"/>
<evidence type="ECO:0000259" key="8">
    <source>
        <dbReference type="Pfam" id="PF02770"/>
    </source>
</evidence>
<dbReference type="SUPFAM" id="SSF47203">
    <property type="entry name" value="Acyl-CoA dehydrogenase C-terminal domain-like"/>
    <property type="match status" value="1"/>
</dbReference>
<comment type="caution">
    <text evidence="10">The sequence shown here is derived from an EMBL/GenBank/DDBJ whole genome shotgun (WGS) entry which is preliminary data.</text>
</comment>
<comment type="similarity">
    <text evidence="2 6">Belongs to the acyl-CoA dehydrogenase family.</text>
</comment>
<dbReference type="GO" id="GO:0050660">
    <property type="term" value="F:flavin adenine dinucleotide binding"/>
    <property type="evidence" value="ECO:0007669"/>
    <property type="project" value="InterPro"/>
</dbReference>
<dbReference type="InterPro" id="IPR006091">
    <property type="entry name" value="Acyl-CoA_Oxase/DH_mid-dom"/>
</dbReference>
<dbReference type="InterPro" id="IPR046373">
    <property type="entry name" value="Acyl-CoA_Oxase/DH_mid-dom_sf"/>
</dbReference>
<dbReference type="Gene3D" id="1.20.140.10">
    <property type="entry name" value="Butyryl-CoA Dehydrogenase, subunit A, domain 3"/>
    <property type="match status" value="1"/>
</dbReference>
<evidence type="ECO:0000313" key="10">
    <source>
        <dbReference type="EMBL" id="TWH17040.1"/>
    </source>
</evidence>
<dbReference type="Gene3D" id="2.40.110.10">
    <property type="entry name" value="Butyryl-CoA Dehydrogenase, subunit A, domain 2"/>
    <property type="match status" value="1"/>
</dbReference>
<dbReference type="InterPro" id="IPR052161">
    <property type="entry name" value="Mycobact_Acyl-CoA_DH"/>
</dbReference>
<dbReference type="FunFam" id="2.40.110.10:FF:000011">
    <property type="entry name" value="Acyl-CoA dehydrogenase FadE34"/>
    <property type="match status" value="1"/>
</dbReference>
<keyword evidence="4 6" id="KW-0274">FAD</keyword>
<gene>
    <name evidence="10" type="ORF">L618_000200001210</name>
</gene>
<name>A0A562E5E0_RHORH</name>
<feature type="domain" description="Acyl-CoA dehydrogenase/oxidase C-terminal" evidence="7">
    <location>
        <begin position="241"/>
        <end position="388"/>
    </location>
</feature>
<evidence type="ECO:0000313" key="11">
    <source>
        <dbReference type="Proteomes" id="UP000317573"/>
    </source>
</evidence>
<dbReference type="GO" id="GO:0005886">
    <property type="term" value="C:plasma membrane"/>
    <property type="evidence" value="ECO:0007669"/>
    <property type="project" value="TreeGrafter"/>
</dbReference>
<accession>A0A562E5E0</accession>
<evidence type="ECO:0000256" key="4">
    <source>
        <dbReference type="ARBA" id="ARBA00022827"/>
    </source>
</evidence>
<dbReference type="InterPro" id="IPR036250">
    <property type="entry name" value="AcylCo_DH-like_C"/>
</dbReference>
<protein>
    <submittedName>
        <fullName evidence="10">Alkylation response protein AidB-like acyl-CoA dehydrogenase</fullName>
    </submittedName>
</protein>
<feature type="domain" description="Acyl-CoA oxidase/dehydrogenase middle" evidence="8">
    <location>
        <begin position="135"/>
        <end position="228"/>
    </location>
</feature>
<dbReference type="PANTHER" id="PTHR43292:SF4">
    <property type="entry name" value="ACYL-COA DEHYDROGENASE FADE34"/>
    <property type="match status" value="1"/>
</dbReference>
<dbReference type="InterPro" id="IPR037069">
    <property type="entry name" value="AcylCoA_DH/ox_N_sf"/>
</dbReference>
<keyword evidence="3 6" id="KW-0285">Flavoprotein</keyword>